<gene>
    <name evidence="3" type="ORF">HA482_22845</name>
</gene>
<dbReference type="Pfam" id="PF00754">
    <property type="entry name" value="F5_F8_type_C"/>
    <property type="match status" value="1"/>
</dbReference>
<sequence length="202" mass="21520">MMNRFIVALGFAFIASAAQASNVLPGSGATVTGTSLYPGFDSTAAAHNLIEGPPYQQAYFNTDTRWVFANGDISQALVVDLHTPTALNSFSILYGADRAPAFFEILTSNDGTHFTALGSTIPFFDGSPHLFTATVNGFVDARYIEYYFGIASPAAPDGGNGAGIVQLTASIPEPSTWAMMILGFLGVGYMIRRRNRQFSLPA</sequence>
<dbReference type="Gene3D" id="2.60.120.260">
    <property type="entry name" value="Galactose-binding domain-like"/>
    <property type="match status" value="1"/>
</dbReference>
<feature type="domain" description="F5/8 type C" evidence="2">
    <location>
        <begin position="23"/>
        <end position="146"/>
    </location>
</feature>
<keyword evidence="4" id="KW-1185">Reference proteome</keyword>
<dbReference type="Proteomes" id="UP000639516">
    <property type="component" value="Unassembled WGS sequence"/>
</dbReference>
<dbReference type="NCBIfam" id="NF035944">
    <property type="entry name" value="PEPxxWA-CTERM"/>
    <property type="match status" value="1"/>
</dbReference>
<evidence type="ECO:0000256" key="1">
    <source>
        <dbReference type="SAM" id="SignalP"/>
    </source>
</evidence>
<organism evidence="3 4">
    <name type="scientific">Bradyrhizobium campsiandrae</name>
    <dbReference type="NCBI Taxonomy" id="1729892"/>
    <lineage>
        <taxon>Bacteria</taxon>
        <taxon>Pseudomonadati</taxon>
        <taxon>Pseudomonadota</taxon>
        <taxon>Alphaproteobacteria</taxon>
        <taxon>Hyphomicrobiales</taxon>
        <taxon>Nitrobacteraceae</taxon>
        <taxon>Bradyrhizobium</taxon>
    </lineage>
</organism>
<accession>A0ABR7UBR2</accession>
<evidence type="ECO:0000313" key="3">
    <source>
        <dbReference type="EMBL" id="MBC9981045.1"/>
    </source>
</evidence>
<evidence type="ECO:0000259" key="2">
    <source>
        <dbReference type="PROSITE" id="PS50022"/>
    </source>
</evidence>
<dbReference type="PROSITE" id="PS50022">
    <property type="entry name" value="FA58C_3"/>
    <property type="match status" value="1"/>
</dbReference>
<keyword evidence="1" id="KW-0732">Signal</keyword>
<comment type="caution">
    <text evidence="3">The sequence shown here is derived from an EMBL/GenBank/DDBJ whole genome shotgun (WGS) entry which is preliminary data.</text>
</comment>
<dbReference type="InterPro" id="IPR008979">
    <property type="entry name" value="Galactose-bd-like_sf"/>
</dbReference>
<dbReference type="EMBL" id="JAATTO010000033">
    <property type="protein sequence ID" value="MBC9981045.1"/>
    <property type="molecule type" value="Genomic_DNA"/>
</dbReference>
<protein>
    <submittedName>
        <fullName evidence="3">Discoidin domain-containing protein</fullName>
    </submittedName>
</protein>
<evidence type="ECO:0000313" key="4">
    <source>
        <dbReference type="Proteomes" id="UP000639516"/>
    </source>
</evidence>
<reference evidence="3 4" key="1">
    <citation type="journal article" date="2020" name="Arch. Microbiol.">
        <title>Bradyrhizobium campsiandrae sp. nov., a nitrogen-fixing bacterial strain isolated from a native leguminous tree from the Amazon adapted to flooded conditions.</title>
        <authorList>
            <person name="Cabral Michel D."/>
            <person name="Martins da Costa E."/>
            <person name="Azarias Guimaraes A."/>
            <person name="Soares de Carvalho T."/>
            <person name="Santos de Castro Caputo P."/>
            <person name="Willems A."/>
            <person name="de Souza Moreira F.M."/>
        </authorList>
    </citation>
    <scope>NUCLEOTIDE SEQUENCE [LARGE SCALE GENOMIC DNA]</scope>
    <source>
        <strain evidence="4">INPA 384B</strain>
    </source>
</reference>
<dbReference type="Pfam" id="PF07589">
    <property type="entry name" value="PEP-CTERM"/>
    <property type="match status" value="1"/>
</dbReference>
<feature type="signal peptide" evidence="1">
    <location>
        <begin position="1"/>
        <end position="20"/>
    </location>
</feature>
<dbReference type="InterPro" id="IPR013424">
    <property type="entry name" value="Ice-binding_C"/>
</dbReference>
<dbReference type="NCBIfam" id="TIGR02595">
    <property type="entry name" value="PEP_CTERM"/>
    <property type="match status" value="1"/>
</dbReference>
<name>A0ABR7UBR2_9BRAD</name>
<dbReference type="InterPro" id="IPR000421">
    <property type="entry name" value="FA58C"/>
</dbReference>
<dbReference type="SUPFAM" id="SSF49785">
    <property type="entry name" value="Galactose-binding domain-like"/>
    <property type="match status" value="1"/>
</dbReference>
<proteinExistence type="predicted"/>
<feature type="chain" id="PRO_5046894898" evidence="1">
    <location>
        <begin position="21"/>
        <end position="202"/>
    </location>
</feature>